<accession>A0ABU2WK63</accession>
<gene>
    <name evidence="15" type="ORF">RM530_12965</name>
</gene>
<keyword evidence="16" id="KW-1185">Reference proteome</keyword>
<keyword evidence="3" id="KW-0997">Cell inner membrane</keyword>
<dbReference type="InterPro" id="IPR052029">
    <property type="entry name" value="PpiD_chaperone"/>
</dbReference>
<sequence>MLQSMKERMTGPTIWVIMLILIVPFAFFGVEQFAGGGADPTVVEVDGENITQSQFQRAYQQQYQQLAQMLGDNFRADMINNEAFRQQVLDQMIQERVLRRYADERGYSTSDTDLMEYLRQIPAFQDNGSFSPQTYRAMISRLGQSTDQYEASLSNRLAIEQMRSGVLGSAFISDAEFGIDYRLRNQKRALRYARFPQSAYLAQAEVGDDEIHAYYDDNASRYQAPERVKLAYVELDRDALPPAEKPAADVLKLIYDAEKSTRFSEPEQRLTRHILINFGADRDAALSKATALRSRVAGGEDFAEVAESDSDDPSSSDEGGSLGWVRRGQYDESLEAAIFELPEGTLSEPVESAFGYHLVRVDEIRPAQTKPFEDEQVQAQLVDLYRAREGEKRFTDLAELIEDQSFQHSDSLQAAADAAGLEVKSTDWLSRDARTGVMAYEAVRDAAFSAEVLQDGENSRLLSVSPTRVIVVRKLEYEPARTRPFEEVADRIRSELKMQAARKQAMAAARAAMSAARADQTLDAVAGEAQASIESPGQVTRTQSGVPPQVLDVLFRMPRPAAERPSFETVQLENGDAILIALDGVAEPDPAAVKQEVRSASRRELSEAAAGAEFMAVMEAVRQSADVKVASAPAPLEAQE</sequence>
<comment type="subcellular location">
    <subcellularLocation>
        <location evidence="1">Cell inner membrane</location>
        <topology evidence="1">Single-pass type II membrane protein</topology>
        <orientation evidence="1">Periplasmic side</orientation>
    </subcellularLocation>
</comment>
<evidence type="ECO:0000256" key="8">
    <source>
        <dbReference type="ARBA" id="ARBA00038408"/>
    </source>
</evidence>
<dbReference type="InterPro" id="IPR046357">
    <property type="entry name" value="PPIase_dom_sf"/>
</dbReference>
<dbReference type="RefSeq" id="WP_311365662.1">
    <property type="nucleotide sequence ID" value="NZ_JAVRIC010000019.1"/>
</dbReference>
<evidence type="ECO:0000259" key="14">
    <source>
        <dbReference type="PROSITE" id="PS50198"/>
    </source>
</evidence>
<organism evidence="15 16">
    <name type="scientific">Banduia mediterranea</name>
    <dbReference type="NCBI Taxonomy" id="3075609"/>
    <lineage>
        <taxon>Bacteria</taxon>
        <taxon>Pseudomonadati</taxon>
        <taxon>Pseudomonadota</taxon>
        <taxon>Gammaproteobacteria</taxon>
        <taxon>Nevskiales</taxon>
        <taxon>Algiphilaceae</taxon>
        <taxon>Banduia</taxon>
    </lineage>
</organism>
<evidence type="ECO:0000313" key="16">
    <source>
        <dbReference type="Proteomes" id="UP001254608"/>
    </source>
</evidence>
<dbReference type="SUPFAM" id="SSF54534">
    <property type="entry name" value="FKBP-like"/>
    <property type="match status" value="1"/>
</dbReference>
<evidence type="ECO:0000256" key="4">
    <source>
        <dbReference type="ARBA" id="ARBA00022692"/>
    </source>
</evidence>
<dbReference type="Pfam" id="PF13624">
    <property type="entry name" value="SurA_N_3"/>
    <property type="match status" value="1"/>
</dbReference>
<dbReference type="Pfam" id="PF00639">
    <property type="entry name" value="Rotamase"/>
    <property type="match status" value="1"/>
</dbReference>
<feature type="compositionally biased region" description="Acidic residues" evidence="12">
    <location>
        <begin position="302"/>
        <end position="315"/>
    </location>
</feature>
<dbReference type="Proteomes" id="UP001254608">
    <property type="component" value="Unassembled WGS sequence"/>
</dbReference>
<feature type="region of interest" description="Disordered" evidence="12">
    <location>
        <begin position="302"/>
        <end position="324"/>
    </location>
</feature>
<evidence type="ECO:0000256" key="6">
    <source>
        <dbReference type="ARBA" id="ARBA00023136"/>
    </source>
</evidence>
<evidence type="ECO:0000256" key="9">
    <source>
        <dbReference type="ARBA" id="ARBA00040743"/>
    </source>
</evidence>
<evidence type="ECO:0000256" key="1">
    <source>
        <dbReference type="ARBA" id="ARBA00004382"/>
    </source>
</evidence>
<keyword evidence="2" id="KW-1003">Cell membrane</keyword>
<evidence type="ECO:0000256" key="12">
    <source>
        <dbReference type="SAM" id="MobiDB-lite"/>
    </source>
</evidence>
<keyword evidence="7" id="KW-0143">Chaperone</keyword>
<keyword evidence="6 13" id="KW-0472">Membrane</keyword>
<evidence type="ECO:0000256" key="3">
    <source>
        <dbReference type="ARBA" id="ARBA00022519"/>
    </source>
</evidence>
<name>A0ABU2WK63_9GAMM</name>
<dbReference type="InterPro" id="IPR023058">
    <property type="entry name" value="PPIase_PpiC_CS"/>
</dbReference>
<comment type="caution">
    <text evidence="15">The sequence shown here is derived from an EMBL/GenBank/DDBJ whole genome shotgun (WGS) entry which is preliminary data.</text>
</comment>
<evidence type="ECO:0000256" key="5">
    <source>
        <dbReference type="ARBA" id="ARBA00022989"/>
    </source>
</evidence>
<dbReference type="Gene3D" id="1.10.4030.10">
    <property type="entry name" value="Porin chaperone SurA, peptide-binding domain"/>
    <property type="match status" value="1"/>
</dbReference>
<evidence type="ECO:0000256" key="7">
    <source>
        <dbReference type="ARBA" id="ARBA00023186"/>
    </source>
</evidence>
<dbReference type="PANTHER" id="PTHR47529">
    <property type="entry name" value="PEPTIDYL-PROLYL CIS-TRANS ISOMERASE D"/>
    <property type="match status" value="1"/>
</dbReference>
<feature type="domain" description="PpiC" evidence="14">
    <location>
        <begin position="266"/>
        <end position="363"/>
    </location>
</feature>
<dbReference type="PROSITE" id="PS50198">
    <property type="entry name" value="PPIC_PPIASE_2"/>
    <property type="match status" value="1"/>
</dbReference>
<dbReference type="EMBL" id="JAVRIC010000019">
    <property type="protein sequence ID" value="MDT0498270.1"/>
    <property type="molecule type" value="Genomic_DNA"/>
</dbReference>
<dbReference type="PROSITE" id="PS01096">
    <property type="entry name" value="PPIC_PPIASE_1"/>
    <property type="match status" value="1"/>
</dbReference>
<evidence type="ECO:0000256" key="13">
    <source>
        <dbReference type="SAM" id="Phobius"/>
    </source>
</evidence>
<protein>
    <recommendedName>
        <fullName evidence="9">Periplasmic chaperone PpiD</fullName>
    </recommendedName>
    <alternativeName>
        <fullName evidence="10">Periplasmic folding chaperone</fullName>
    </alternativeName>
</protein>
<dbReference type="SUPFAM" id="SSF109998">
    <property type="entry name" value="Triger factor/SurA peptide-binding domain-like"/>
    <property type="match status" value="1"/>
</dbReference>
<evidence type="ECO:0000256" key="2">
    <source>
        <dbReference type="ARBA" id="ARBA00022475"/>
    </source>
</evidence>
<keyword evidence="11" id="KW-0413">Isomerase</keyword>
<feature type="transmembrane region" description="Helical" evidence="13">
    <location>
        <begin position="12"/>
        <end position="30"/>
    </location>
</feature>
<keyword evidence="11" id="KW-0697">Rotamase</keyword>
<dbReference type="Gene3D" id="3.10.50.40">
    <property type="match status" value="1"/>
</dbReference>
<reference evidence="15 16" key="1">
    <citation type="submission" date="2023-09" db="EMBL/GenBank/DDBJ databases">
        <authorList>
            <person name="Rey-Velasco X."/>
        </authorList>
    </citation>
    <scope>NUCLEOTIDE SEQUENCE [LARGE SCALE GENOMIC DNA]</scope>
    <source>
        <strain evidence="15 16">W345</strain>
    </source>
</reference>
<evidence type="ECO:0000256" key="11">
    <source>
        <dbReference type="PROSITE-ProRule" id="PRU00278"/>
    </source>
</evidence>
<dbReference type="InterPro" id="IPR027304">
    <property type="entry name" value="Trigger_fact/SurA_dom_sf"/>
</dbReference>
<evidence type="ECO:0000256" key="10">
    <source>
        <dbReference type="ARBA" id="ARBA00042775"/>
    </source>
</evidence>
<keyword evidence="5 13" id="KW-1133">Transmembrane helix</keyword>
<evidence type="ECO:0000313" key="15">
    <source>
        <dbReference type="EMBL" id="MDT0498270.1"/>
    </source>
</evidence>
<dbReference type="InterPro" id="IPR000297">
    <property type="entry name" value="PPIase_PpiC"/>
</dbReference>
<dbReference type="PANTHER" id="PTHR47529:SF1">
    <property type="entry name" value="PERIPLASMIC CHAPERONE PPID"/>
    <property type="match status" value="1"/>
</dbReference>
<keyword evidence="4 13" id="KW-0812">Transmembrane</keyword>
<proteinExistence type="inferred from homology"/>
<comment type="similarity">
    <text evidence="8">Belongs to the PpiD chaperone family.</text>
</comment>